<protein>
    <submittedName>
        <fullName evidence="2">Uncharacterized protein</fullName>
    </submittedName>
</protein>
<dbReference type="AlphaFoldDB" id="A0A263CW22"/>
<dbReference type="InParanoid" id="A0A263CW22"/>
<name>A0A263CW22_9PSEU</name>
<feature type="region of interest" description="Disordered" evidence="1">
    <location>
        <begin position="75"/>
        <end position="99"/>
    </location>
</feature>
<dbReference type="Proteomes" id="UP000242444">
    <property type="component" value="Unassembled WGS sequence"/>
</dbReference>
<accession>A0A263CW22</accession>
<sequence>MNPATRRTRDVAGGEFERARAQAKSFENIQRDKASRTVAGHSIDAEDCSSLLAMLGLHDAVRQYGEPAQVVTPAAEPAPSFLGGTTLRTDLLPSARRLP</sequence>
<proteinExistence type="predicted"/>
<dbReference type="OrthoDB" id="4560958at2"/>
<evidence type="ECO:0000313" key="3">
    <source>
        <dbReference type="Proteomes" id="UP000242444"/>
    </source>
</evidence>
<evidence type="ECO:0000313" key="2">
    <source>
        <dbReference type="EMBL" id="OZM70332.1"/>
    </source>
</evidence>
<dbReference type="RefSeq" id="WP_094865627.1">
    <property type="nucleotide sequence ID" value="NZ_NKYE01000021.1"/>
</dbReference>
<keyword evidence="3" id="KW-1185">Reference proteome</keyword>
<gene>
    <name evidence="2" type="ORF">CFN78_25765</name>
</gene>
<dbReference type="EMBL" id="NKYE01000021">
    <property type="protein sequence ID" value="OZM70332.1"/>
    <property type="molecule type" value="Genomic_DNA"/>
</dbReference>
<reference evidence="2 3" key="1">
    <citation type="submission" date="2017-07" db="EMBL/GenBank/DDBJ databases">
        <title>Amycolatopsis antarcticus sp. nov., isolated from the surface of an Antarcticus brown macroalga.</title>
        <authorList>
            <person name="Wang J."/>
            <person name="Leiva S."/>
            <person name="Huang J."/>
            <person name="Huang Y."/>
        </authorList>
    </citation>
    <scope>NUCLEOTIDE SEQUENCE [LARGE SCALE GENOMIC DNA]</scope>
    <source>
        <strain evidence="2 3">AU-G6</strain>
    </source>
</reference>
<organism evidence="2 3">
    <name type="scientific">Amycolatopsis antarctica</name>
    <dbReference type="NCBI Taxonomy" id="1854586"/>
    <lineage>
        <taxon>Bacteria</taxon>
        <taxon>Bacillati</taxon>
        <taxon>Actinomycetota</taxon>
        <taxon>Actinomycetes</taxon>
        <taxon>Pseudonocardiales</taxon>
        <taxon>Pseudonocardiaceae</taxon>
        <taxon>Amycolatopsis</taxon>
    </lineage>
</organism>
<evidence type="ECO:0000256" key="1">
    <source>
        <dbReference type="SAM" id="MobiDB-lite"/>
    </source>
</evidence>
<comment type="caution">
    <text evidence="2">The sequence shown here is derived from an EMBL/GenBank/DDBJ whole genome shotgun (WGS) entry which is preliminary data.</text>
</comment>